<evidence type="ECO:0000313" key="4">
    <source>
        <dbReference type="Proteomes" id="UP000544110"/>
    </source>
</evidence>
<evidence type="ECO:0000256" key="2">
    <source>
        <dbReference type="SAM" id="SignalP"/>
    </source>
</evidence>
<dbReference type="NCBIfam" id="NF045524">
    <property type="entry name" value="MXAN_6640_HExxH"/>
    <property type="match status" value="1"/>
</dbReference>
<comment type="caution">
    <text evidence="3">The sequence shown here is derived from an EMBL/GenBank/DDBJ whole genome shotgun (WGS) entry which is preliminary data.</text>
</comment>
<dbReference type="EMBL" id="JACCAC010000001">
    <property type="protein sequence ID" value="NYG55377.1"/>
    <property type="molecule type" value="Genomic_DNA"/>
</dbReference>
<feature type="region of interest" description="Disordered" evidence="1">
    <location>
        <begin position="98"/>
        <end position="130"/>
    </location>
</feature>
<protein>
    <recommendedName>
        <fullName evidence="5">Neutral metalloprotease</fullName>
    </recommendedName>
</protein>
<organism evidence="3 4">
    <name type="scientific">Nocardioides perillae</name>
    <dbReference type="NCBI Taxonomy" id="1119534"/>
    <lineage>
        <taxon>Bacteria</taxon>
        <taxon>Bacillati</taxon>
        <taxon>Actinomycetota</taxon>
        <taxon>Actinomycetes</taxon>
        <taxon>Propionibacteriales</taxon>
        <taxon>Nocardioidaceae</taxon>
        <taxon>Nocardioides</taxon>
    </lineage>
</organism>
<feature type="chain" id="PRO_5030696064" description="Neutral metalloprotease" evidence="2">
    <location>
        <begin position="27"/>
        <end position="532"/>
    </location>
</feature>
<gene>
    <name evidence="3" type="ORF">BJ989_001681</name>
</gene>
<accession>A0A7Y9ULS1</accession>
<keyword evidence="4" id="KW-1185">Reference proteome</keyword>
<dbReference type="Proteomes" id="UP000544110">
    <property type="component" value="Unassembled WGS sequence"/>
</dbReference>
<evidence type="ECO:0000313" key="3">
    <source>
        <dbReference type="EMBL" id="NYG55377.1"/>
    </source>
</evidence>
<dbReference type="RefSeq" id="WP_179517833.1">
    <property type="nucleotide sequence ID" value="NZ_JACCAC010000001.1"/>
</dbReference>
<feature type="compositionally biased region" description="Basic and acidic residues" evidence="1">
    <location>
        <begin position="98"/>
        <end position="119"/>
    </location>
</feature>
<reference evidence="3 4" key="1">
    <citation type="submission" date="2020-07" db="EMBL/GenBank/DDBJ databases">
        <title>Sequencing the genomes of 1000 actinobacteria strains.</title>
        <authorList>
            <person name="Klenk H.-P."/>
        </authorList>
    </citation>
    <scope>NUCLEOTIDE SEQUENCE [LARGE SCALE GENOMIC DNA]</scope>
    <source>
        <strain evidence="3 4">DSM 24552</strain>
    </source>
</reference>
<proteinExistence type="predicted"/>
<feature type="signal peptide" evidence="2">
    <location>
        <begin position="1"/>
        <end position="26"/>
    </location>
</feature>
<keyword evidence="2" id="KW-0732">Signal</keyword>
<evidence type="ECO:0000256" key="1">
    <source>
        <dbReference type="SAM" id="MobiDB-lite"/>
    </source>
</evidence>
<evidence type="ECO:0008006" key="5">
    <source>
        <dbReference type="Google" id="ProtNLM"/>
    </source>
</evidence>
<sequence>MRRSARTVATVLLVAALGAAALPAAADPGHPGHPGQPGGAGASPVLPVLPGSAAPAAEEALETATRVLEGDALPGDASPTVALRDLALALPALRGTDRREAEAALARPDARPTDPRDPVAPEGSAPYTTKPEVNCTKNVCVHHVTSGNDRPPAGWERTTLDVVQQVWDHHVGTLGYRAPLFDGARGGDRKFDVYLKDLGSLGGQGYYGYCAPEIPGGRRASAPRTAPGYCVLDDDFAKDEFGGVPLDTLRVTAAHEFFHAVQYAYDFAEDRWLLEATATWIEEQFADDVDDNRQYLFASQLRRPRTSLDFFDYGSSTPYGNWVFFEHLSQRFGRGVVKAVWRRAGDFRGAPDQHSTAAVRSVVAARKVAFPTLFAQYAAAGTVPAQSYSEGAAWPRTPVKGSWTLRLGKRGTGQVATRLAHLSSTSWDVRRGALPGRWRLLLRVDGPGRATSPAAHALVHLRGGEVQRRVVRLDRSGGARVRLPFHTGVTKVTVTLANASTRYRCGRGTEWSCRGVPLDDGARYRFSVYAVR</sequence>
<dbReference type="AlphaFoldDB" id="A0A7Y9ULS1"/>
<name>A0A7Y9ULS1_9ACTN</name>
<feature type="region of interest" description="Disordered" evidence="1">
    <location>
        <begin position="26"/>
        <end position="50"/>
    </location>
</feature>